<dbReference type="RefSeq" id="WP_014957518.1">
    <property type="nucleotide sequence ID" value="NC_018645.1"/>
</dbReference>
<organism evidence="2 3">
    <name type="scientific">Desulfobacula toluolica (strain DSM 7467 / Tol2)</name>
    <dbReference type="NCBI Taxonomy" id="651182"/>
    <lineage>
        <taxon>Bacteria</taxon>
        <taxon>Pseudomonadati</taxon>
        <taxon>Thermodesulfobacteriota</taxon>
        <taxon>Desulfobacteria</taxon>
        <taxon>Desulfobacterales</taxon>
        <taxon>Desulfobacteraceae</taxon>
        <taxon>Desulfobacula</taxon>
    </lineage>
</organism>
<dbReference type="InterPro" id="IPR003744">
    <property type="entry name" value="YhhQ"/>
</dbReference>
<keyword evidence="1" id="KW-1133">Transmembrane helix</keyword>
<keyword evidence="1" id="KW-1003">Cell membrane</keyword>
<sequence length="225" mass="25069">MANYNTINNSFSDKSLRTYIILCSVFCGSLVMNTVIGTKIAHIGGLYVPAGIFLWSLTFPITDIVSEVYGKKYAMYFVIGGAIVLLLSLTSIQFAILLPSAPFWTKQEAYKAVLDSNTRTLFAAICSFLISQFADVTIFSWLRHKTTGRFLWLRNNVSTFISQSLACGVFLLVAFGGTISPESMIKLFSTNLIARWLLALTDTPIVYLGVTTIYRMHPQLANDHY</sequence>
<evidence type="ECO:0000313" key="3">
    <source>
        <dbReference type="Proteomes" id="UP000007347"/>
    </source>
</evidence>
<dbReference type="KEGG" id="dto:TOL2_C20250"/>
<gene>
    <name evidence="2" type="ordered locus">TOL2_C20250</name>
</gene>
<dbReference type="GO" id="GO:0005886">
    <property type="term" value="C:plasma membrane"/>
    <property type="evidence" value="ECO:0007669"/>
    <property type="project" value="UniProtKB-SubCell"/>
</dbReference>
<dbReference type="STRING" id="651182.TOL2_C20250"/>
<dbReference type="Proteomes" id="UP000007347">
    <property type="component" value="Chromosome"/>
</dbReference>
<keyword evidence="1" id="KW-0997">Cell inner membrane</keyword>
<dbReference type="PANTHER" id="PTHR34300">
    <property type="entry name" value="QUEUOSINE PRECURSOR TRANSPORTER-RELATED"/>
    <property type="match status" value="1"/>
</dbReference>
<keyword evidence="1" id="KW-0812">Transmembrane</keyword>
<feature type="transmembrane region" description="Helical" evidence="1">
    <location>
        <begin position="161"/>
        <end position="180"/>
    </location>
</feature>
<feature type="transmembrane region" description="Helical" evidence="1">
    <location>
        <begin position="16"/>
        <end position="36"/>
    </location>
</feature>
<evidence type="ECO:0000256" key="1">
    <source>
        <dbReference type="HAMAP-Rule" id="MF_02088"/>
    </source>
</evidence>
<comment type="function">
    <text evidence="1">Involved in the import of queuosine (Q) precursors, required for Q precursor salvage.</text>
</comment>
<keyword evidence="1" id="KW-0472">Membrane</keyword>
<feature type="transmembrane region" description="Helical" evidence="1">
    <location>
        <begin position="192"/>
        <end position="214"/>
    </location>
</feature>
<feature type="transmembrane region" description="Helical" evidence="1">
    <location>
        <begin position="43"/>
        <end position="61"/>
    </location>
</feature>
<dbReference type="HAMAP" id="MF_02088">
    <property type="entry name" value="Q_prec_transport"/>
    <property type="match status" value="1"/>
</dbReference>
<accession>K0NG85</accession>
<dbReference type="AlphaFoldDB" id="K0NG85"/>
<keyword evidence="1" id="KW-0813">Transport</keyword>
<dbReference type="GO" id="GO:0022857">
    <property type="term" value="F:transmembrane transporter activity"/>
    <property type="evidence" value="ECO:0007669"/>
    <property type="project" value="UniProtKB-UniRule"/>
</dbReference>
<comment type="similarity">
    <text evidence="1">Belongs to the vitamin uptake transporter (VUT/ECF) (TC 2.A.88) family. Q precursor transporter subfamily.</text>
</comment>
<name>K0NG85_DESTT</name>
<dbReference type="Pfam" id="PF02592">
    <property type="entry name" value="Vut_1"/>
    <property type="match status" value="1"/>
</dbReference>
<dbReference type="OrthoDB" id="7065604at2"/>
<evidence type="ECO:0000313" key="2">
    <source>
        <dbReference type="EMBL" id="CCK80186.1"/>
    </source>
</evidence>
<protein>
    <recommendedName>
        <fullName evidence="1">Probable queuosine precursor transporter</fullName>
        <shortName evidence="1">Q precursor transporter</shortName>
    </recommendedName>
</protein>
<feature type="transmembrane region" description="Helical" evidence="1">
    <location>
        <begin position="120"/>
        <end position="141"/>
    </location>
</feature>
<dbReference type="HOGENOM" id="CLU_075503_0_1_7"/>
<comment type="subcellular location">
    <subcellularLocation>
        <location evidence="1">Cell inner membrane</location>
        <topology evidence="1">Multi-pass membrane protein</topology>
    </subcellularLocation>
</comment>
<dbReference type="EMBL" id="FO203503">
    <property type="protein sequence ID" value="CCK80186.1"/>
    <property type="molecule type" value="Genomic_DNA"/>
</dbReference>
<keyword evidence="3" id="KW-1185">Reference proteome</keyword>
<proteinExistence type="inferred from homology"/>
<feature type="transmembrane region" description="Helical" evidence="1">
    <location>
        <begin position="73"/>
        <end position="99"/>
    </location>
</feature>
<dbReference type="NCBIfam" id="TIGR00697">
    <property type="entry name" value="queuosine precursor transporter"/>
    <property type="match status" value="1"/>
</dbReference>
<dbReference type="PANTHER" id="PTHR34300:SF2">
    <property type="entry name" value="QUEUOSINE PRECURSOR TRANSPORTER-RELATED"/>
    <property type="match status" value="1"/>
</dbReference>
<dbReference type="PATRIC" id="fig|651182.5.peg.2407"/>
<reference evidence="2 3" key="1">
    <citation type="journal article" date="2013" name="Environ. Microbiol.">
        <title>Complete genome, catabolic sub-proteomes and key-metabolites of Desulfobacula toluolica Tol2, a marine, aromatic compound-degrading, sulfate-reducing bacterium.</title>
        <authorList>
            <person name="Wohlbrand L."/>
            <person name="Jacob J.H."/>
            <person name="Kube M."/>
            <person name="Mussmann M."/>
            <person name="Jarling R."/>
            <person name="Beck A."/>
            <person name="Amann R."/>
            <person name="Wilkes H."/>
            <person name="Reinhardt R."/>
            <person name="Rabus R."/>
        </authorList>
    </citation>
    <scope>NUCLEOTIDE SEQUENCE [LARGE SCALE GENOMIC DNA]</scope>
    <source>
        <strain evidence="3">DSM 7467 / Tol2</strain>
    </source>
</reference>